<feature type="compositionally biased region" description="Basic and acidic residues" evidence="1">
    <location>
        <begin position="209"/>
        <end position="228"/>
    </location>
</feature>
<evidence type="ECO:0000256" key="1">
    <source>
        <dbReference type="SAM" id="MobiDB-lite"/>
    </source>
</evidence>
<protein>
    <submittedName>
        <fullName evidence="3">Proline-rich protein 2-like isoform X2</fullName>
    </submittedName>
</protein>
<dbReference type="GeneID" id="109392122"/>
<accession>A0A8B7SQY8</accession>
<feature type="region of interest" description="Disordered" evidence="1">
    <location>
        <begin position="350"/>
        <end position="373"/>
    </location>
</feature>
<proteinExistence type="predicted"/>
<gene>
    <name evidence="3" type="primary">LOC109392122</name>
</gene>
<dbReference type="AlphaFoldDB" id="A0A8B7SQY8"/>
<dbReference type="RefSeq" id="XP_019515831.1">
    <property type="nucleotide sequence ID" value="XM_019660286.1"/>
</dbReference>
<name>A0A8B7SQY8_HIPAR</name>
<feature type="compositionally biased region" description="Low complexity" evidence="1">
    <location>
        <begin position="229"/>
        <end position="242"/>
    </location>
</feature>
<keyword evidence="2" id="KW-1185">Reference proteome</keyword>
<sequence length="373" mass="38190">MAASQDHSSGPVPGPDQEPREPKPWPGPGLAWLPLQCQAFPSEPRSWAEMAGGPGLLPGSRPASQAPGQGRVAPCNHRCPGWPGQAGSPGQENGQHAALLWPEYPAGKGRMPRPPGASLDSSPIPGGQRGSKALGISLPPEAAPAQSWEEAAQLPQTTPCPGSVAPLSSCSAPPPRLPNFPAEVCSRPGPGRGSARPRDGGRARGRRKTQTEGRGPESRRGRAREPASERASAGAPARAHNGPGRGAGAGGGGDPRAPQPPQSPRDRPTPPPGPCPHGTTPGGFLPRRRGRPVPGTRGQRPPGRGPSSGFGAAHAGVRGRVQRLLPVLRQAGSRLALGLSFLHGGIGTRSGPEQSGLPHGPRLGPSCWSNLHP</sequence>
<organism evidence="2 3">
    <name type="scientific">Hipposideros armiger</name>
    <name type="common">Great Himalayan leaf-nosed bat</name>
    <dbReference type="NCBI Taxonomy" id="186990"/>
    <lineage>
        <taxon>Eukaryota</taxon>
        <taxon>Metazoa</taxon>
        <taxon>Chordata</taxon>
        <taxon>Craniata</taxon>
        <taxon>Vertebrata</taxon>
        <taxon>Euteleostomi</taxon>
        <taxon>Mammalia</taxon>
        <taxon>Eutheria</taxon>
        <taxon>Laurasiatheria</taxon>
        <taxon>Chiroptera</taxon>
        <taxon>Yinpterochiroptera</taxon>
        <taxon>Rhinolophoidea</taxon>
        <taxon>Hipposideridae</taxon>
        <taxon>Hipposideros</taxon>
    </lineage>
</organism>
<feature type="compositionally biased region" description="Pro residues" evidence="1">
    <location>
        <begin position="257"/>
        <end position="275"/>
    </location>
</feature>
<feature type="compositionally biased region" description="Low complexity" evidence="1">
    <location>
        <begin position="276"/>
        <end position="285"/>
    </location>
</feature>
<feature type="compositionally biased region" description="Polar residues" evidence="1">
    <location>
        <begin position="154"/>
        <end position="171"/>
    </location>
</feature>
<feature type="compositionally biased region" description="Low complexity" evidence="1">
    <location>
        <begin position="292"/>
        <end position="311"/>
    </location>
</feature>
<evidence type="ECO:0000313" key="3">
    <source>
        <dbReference type="RefSeq" id="XP_019515831.1"/>
    </source>
</evidence>
<dbReference type="Proteomes" id="UP000694851">
    <property type="component" value="Unplaced"/>
</dbReference>
<dbReference type="OrthoDB" id="10674818at2759"/>
<feature type="region of interest" description="Disordered" evidence="1">
    <location>
        <begin position="1"/>
        <end position="314"/>
    </location>
</feature>
<feature type="compositionally biased region" description="Gly residues" evidence="1">
    <location>
        <begin position="243"/>
        <end position="254"/>
    </location>
</feature>
<evidence type="ECO:0000313" key="2">
    <source>
        <dbReference type="Proteomes" id="UP000694851"/>
    </source>
</evidence>
<reference evidence="3" key="1">
    <citation type="submission" date="2025-08" db="UniProtKB">
        <authorList>
            <consortium name="RefSeq"/>
        </authorList>
    </citation>
    <scope>IDENTIFICATION</scope>
    <source>
        <tissue evidence="3">Muscle</tissue>
    </source>
</reference>